<dbReference type="Gene3D" id="3.10.20.90">
    <property type="entry name" value="Phosphatidylinositol 3-kinase Catalytic Subunit, Chain A, domain 1"/>
    <property type="match status" value="1"/>
</dbReference>
<feature type="region of interest" description="Disordered" evidence="1">
    <location>
        <begin position="98"/>
        <end position="129"/>
    </location>
</feature>
<feature type="region of interest" description="Disordered" evidence="1">
    <location>
        <begin position="142"/>
        <end position="171"/>
    </location>
</feature>
<feature type="compositionally biased region" description="Basic and acidic residues" evidence="1">
    <location>
        <begin position="65"/>
        <end position="75"/>
    </location>
</feature>
<comment type="caution">
    <text evidence="2">The sequence shown here is derived from an EMBL/GenBank/DDBJ whole genome shotgun (WGS) entry which is preliminary data.</text>
</comment>
<evidence type="ECO:0000256" key="1">
    <source>
        <dbReference type="SAM" id="MobiDB-lite"/>
    </source>
</evidence>
<keyword evidence="3" id="KW-1185">Reference proteome</keyword>
<protein>
    <submittedName>
        <fullName evidence="2">Uncharacterized protein</fullName>
    </submittedName>
</protein>
<feature type="region of interest" description="Disordered" evidence="1">
    <location>
        <begin position="23"/>
        <end position="80"/>
    </location>
</feature>
<dbReference type="OrthoDB" id="1745209at2759"/>
<sequence>MTAALHVDVVGISKASAFAGEEPTPWIRQTSRAAGRDERALGDARAASNPPPLLRRHVPGGVGHVHNEEDAKAGRPGDGSYLVMDAVERHRSRGMRLRGKPGAECGRPNQHVQAPHVRSTTPARRSPPPLVFECSRFSPNSGGAFGATLPQPPTGAERGASDSARHPPQPPAAMKLTVKTLKGTHFEIRVQPNDTVRSLEAEAQINDAHWAAGSERSWPFRRR</sequence>
<gene>
    <name evidence="2" type="ORF">HU200_000288</name>
</gene>
<dbReference type="AlphaFoldDB" id="A0A835G332"/>
<dbReference type="EMBL" id="JACEFO010000036">
    <property type="protein sequence ID" value="KAF8783847.1"/>
    <property type="molecule type" value="Genomic_DNA"/>
</dbReference>
<evidence type="ECO:0000313" key="2">
    <source>
        <dbReference type="EMBL" id="KAF8783847.1"/>
    </source>
</evidence>
<dbReference type="SUPFAM" id="SSF54236">
    <property type="entry name" value="Ubiquitin-like"/>
    <property type="match status" value="1"/>
</dbReference>
<dbReference type="InterPro" id="IPR029071">
    <property type="entry name" value="Ubiquitin-like_domsf"/>
</dbReference>
<evidence type="ECO:0000313" key="3">
    <source>
        <dbReference type="Proteomes" id="UP000636709"/>
    </source>
</evidence>
<name>A0A835G332_9POAL</name>
<proteinExistence type="predicted"/>
<dbReference type="Proteomes" id="UP000636709">
    <property type="component" value="Unassembled WGS sequence"/>
</dbReference>
<organism evidence="2 3">
    <name type="scientific">Digitaria exilis</name>
    <dbReference type="NCBI Taxonomy" id="1010633"/>
    <lineage>
        <taxon>Eukaryota</taxon>
        <taxon>Viridiplantae</taxon>
        <taxon>Streptophyta</taxon>
        <taxon>Embryophyta</taxon>
        <taxon>Tracheophyta</taxon>
        <taxon>Spermatophyta</taxon>
        <taxon>Magnoliopsida</taxon>
        <taxon>Liliopsida</taxon>
        <taxon>Poales</taxon>
        <taxon>Poaceae</taxon>
        <taxon>PACMAD clade</taxon>
        <taxon>Panicoideae</taxon>
        <taxon>Panicodae</taxon>
        <taxon>Paniceae</taxon>
        <taxon>Anthephorinae</taxon>
        <taxon>Digitaria</taxon>
    </lineage>
</organism>
<accession>A0A835G332</accession>
<reference evidence="2" key="1">
    <citation type="submission" date="2020-07" db="EMBL/GenBank/DDBJ databases">
        <title>Genome sequence and genetic diversity analysis of an under-domesticated orphan crop, white fonio (Digitaria exilis).</title>
        <authorList>
            <person name="Bennetzen J.L."/>
            <person name="Chen S."/>
            <person name="Ma X."/>
            <person name="Wang X."/>
            <person name="Yssel A.E.J."/>
            <person name="Chaluvadi S.R."/>
            <person name="Johnson M."/>
            <person name="Gangashetty P."/>
            <person name="Hamidou F."/>
            <person name="Sanogo M.D."/>
            <person name="Zwaenepoel A."/>
            <person name="Wallace J."/>
            <person name="Van De Peer Y."/>
            <person name="Van Deynze A."/>
        </authorList>
    </citation>
    <scope>NUCLEOTIDE SEQUENCE</scope>
    <source>
        <tissue evidence="2">Leaves</tissue>
    </source>
</reference>